<dbReference type="GO" id="GO:0005524">
    <property type="term" value="F:ATP binding"/>
    <property type="evidence" value="ECO:0007669"/>
    <property type="project" value="UniProtKB-UniRule"/>
</dbReference>
<dbReference type="Proteomes" id="UP000474676">
    <property type="component" value="Unassembled WGS sequence"/>
</dbReference>
<dbReference type="EC" id="2.7.1.50" evidence="11"/>
<keyword evidence="6 11" id="KW-0547">Nucleotide-binding</keyword>
<keyword evidence="9 11" id="KW-0460">Magnesium</keyword>
<evidence type="ECO:0000256" key="6">
    <source>
        <dbReference type="ARBA" id="ARBA00022741"/>
    </source>
</evidence>
<feature type="binding site" evidence="11">
    <location>
        <position position="170"/>
    </location>
    <ligand>
        <name>ATP</name>
        <dbReference type="ChEBI" id="CHEBI:30616"/>
    </ligand>
</feature>
<dbReference type="GO" id="GO:0009228">
    <property type="term" value="P:thiamine biosynthetic process"/>
    <property type="evidence" value="ECO:0007669"/>
    <property type="project" value="UniProtKB-KW"/>
</dbReference>
<dbReference type="GO" id="GO:0000287">
    <property type="term" value="F:magnesium ion binding"/>
    <property type="evidence" value="ECO:0007669"/>
    <property type="project" value="UniProtKB-UniRule"/>
</dbReference>
<dbReference type="Gene3D" id="3.40.1190.20">
    <property type="match status" value="1"/>
</dbReference>
<proteinExistence type="inferred from homology"/>
<dbReference type="HAMAP" id="MF_00228">
    <property type="entry name" value="Thz_kinase"/>
    <property type="match status" value="1"/>
</dbReference>
<evidence type="ECO:0000256" key="11">
    <source>
        <dbReference type="HAMAP-Rule" id="MF_00228"/>
    </source>
</evidence>
<dbReference type="PIRSF" id="PIRSF000513">
    <property type="entry name" value="Thz_kinase"/>
    <property type="match status" value="1"/>
</dbReference>
<keyword evidence="7 11" id="KW-0418">Kinase</keyword>
<evidence type="ECO:0000256" key="7">
    <source>
        <dbReference type="ARBA" id="ARBA00022777"/>
    </source>
</evidence>
<keyword evidence="5 11" id="KW-0479">Metal-binding</keyword>
<dbReference type="InterPro" id="IPR029056">
    <property type="entry name" value="Ribokinase-like"/>
</dbReference>
<keyword evidence="4 11" id="KW-0808">Transferase</keyword>
<comment type="catalytic activity">
    <reaction evidence="1 11">
        <text>5-(2-hydroxyethyl)-4-methylthiazole + ATP = 4-methyl-5-(2-phosphooxyethyl)-thiazole + ADP + H(+)</text>
        <dbReference type="Rhea" id="RHEA:24212"/>
        <dbReference type="ChEBI" id="CHEBI:15378"/>
        <dbReference type="ChEBI" id="CHEBI:17957"/>
        <dbReference type="ChEBI" id="CHEBI:30616"/>
        <dbReference type="ChEBI" id="CHEBI:58296"/>
        <dbReference type="ChEBI" id="CHEBI:456216"/>
        <dbReference type="EC" id="2.7.1.50"/>
    </reaction>
</comment>
<dbReference type="GO" id="GO:0009229">
    <property type="term" value="P:thiamine diphosphate biosynthetic process"/>
    <property type="evidence" value="ECO:0007669"/>
    <property type="project" value="UniProtKB-UniRule"/>
</dbReference>
<evidence type="ECO:0000256" key="9">
    <source>
        <dbReference type="ARBA" id="ARBA00022842"/>
    </source>
</evidence>
<dbReference type="GeneID" id="303113943"/>
<evidence type="ECO:0000256" key="1">
    <source>
        <dbReference type="ARBA" id="ARBA00001771"/>
    </source>
</evidence>
<evidence type="ECO:0000256" key="10">
    <source>
        <dbReference type="ARBA" id="ARBA00022977"/>
    </source>
</evidence>
<dbReference type="GO" id="GO:0004417">
    <property type="term" value="F:hydroxyethylthiazole kinase activity"/>
    <property type="evidence" value="ECO:0007669"/>
    <property type="project" value="UniProtKB-UniRule"/>
</dbReference>
<dbReference type="AlphaFoldDB" id="A0A6L5Y383"/>
<accession>A0A6L5Y383</accession>
<protein>
    <recommendedName>
        <fullName evidence="11">Hydroxyethylthiazole kinase</fullName>
        <ecNumber evidence="11">2.7.1.50</ecNumber>
    </recommendedName>
    <alternativeName>
        <fullName evidence="11">4-methyl-5-beta-hydroxyethylthiazole kinase</fullName>
        <shortName evidence="11">TH kinase</shortName>
        <shortName evidence="11">Thz kinase</shortName>
    </alternativeName>
</protein>
<dbReference type="Pfam" id="PF02110">
    <property type="entry name" value="HK"/>
    <property type="match status" value="1"/>
</dbReference>
<dbReference type="PRINTS" id="PR01099">
    <property type="entry name" value="HYETHTZKNASE"/>
</dbReference>
<dbReference type="NCBIfam" id="NF006830">
    <property type="entry name" value="PRK09355.1"/>
    <property type="match status" value="1"/>
</dbReference>
<dbReference type="EMBL" id="VUMZ01000001">
    <property type="protein sequence ID" value="MST50961.1"/>
    <property type="molecule type" value="Genomic_DNA"/>
</dbReference>
<keyword evidence="8 11" id="KW-0067">ATP-binding</keyword>
<evidence type="ECO:0000256" key="8">
    <source>
        <dbReference type="ARBA" id="ARBA00022840"/>
    </source>
</evidence>
<sequence length="273" mass="29130">MLKEQFDNLRAGSVLVHNITNYVTVNDVANAILACGASPIMSDEPEDVEDITSICGALNINIGTLNRRSIEAMYAAGRRARELGHKILLDPVGAGASRLRTETARGLMNKIRFDVIRGNISEIRTIATGSGTTRGVDADIADAITEHNVDEGVDFVRSIAAETGCIIAVTGAIDLVSDGKRCFVIRNGRPEMSRITGTGCQLSGITAAFLAANPQTPLEATAAAVCAMGLAGEIGWSRMQEDDGNSTYRNRIIDAICNMDGQQLEEGAKYEIR</sequence>
<organism evidence="12 13">
    <name type="scientific">Hornefia butyriciproducens</name>
    <dbReference type="NCBI Taxonomy" id="2652293"/>
    <lineage>
        <taxon>Bacteria</taxon>
        <taxon>Bacillati</taxon>
        <taxon>Bacillota</taxon>
        <taxon>Clostridia</taxon>
        <taxon>Peptostreptococcales</taxon>
        <taxon>Anaerovoracaceae</taxon>
        <taxon>Hornefia</taxon>
    </lineage>
</organism>
<keyword evidence="10 11" id="KW-0784">Thiamine biosynthesis</keyword>
<comment type="similarity">
    <text evidence="11">Belongs to the Thz kinase family.</text>
</comment>
<feature type="binding site" evidence="11">
    <location>
        <position position="197"/>
    </location>
    <ligand>
        <name>substrate</name>
    </ligand>
</feature>
<evidence type="ECO:0000256" key="5">
    <source>
        <dbReference type="ARBA" id="ARBA00022723"/>
    </source>
</evidence>
<evidence type="ECO:0000256" key="3">
    <source>
        <dbReference type="ARBA" id="ARBA00004868"/>
    </source>
</evidence>
<dbReference type="InterPro" id="IPR000417">
    <property type="entry name" value="Hyethyz_kinase"/>
</dbReference>
<keyword evidence="13" id="KW-1185">Reference proteome</keyword>
<dbReference type="RefSeq" id="WP_154573437.1">
    <property type="nucleotide sequence ID" value="NZ_JBNPKE010000005.1"/>
</dbReference>
<feature type="binding site" evidence="11">
    <location>
        <position position="117"/>
    </location>
    <ligand>
        <name>ATP</name>
        <dbReference type="ChEBI" id="CHEBI:30616"/>
    </ligand>
</feature>
<comment type="caution">
    <text evidence="12">The sequence shown here is derived from an EMBL/GenBank/DDBJ whole genome shotgun (WGS) entry which is preliminary data.</text>
</comment>
<comment type="function">
    <text evidence="11">Catalyzes the phosphorylation of the hydroxyl group of 4-methyl-5-beta-hydroxyethylthiazole (THZ).</text>
</comment>
<dbReference type="UniPathway" id="UPA00060">
    <property type="reaction ID" value="UER00139"/>
</dbReference>
<evidence type="ECO:0000256" key="2">
    <source>
        <dbReference type="ARBA" id="ARBA00001946"/>
    </source>
</evidence>
<comment type="pathway">
    <text evidence="3 11">Cofactor biosynthesis; thiamine diphosphate biosynthesis; 4-methyl-5-(2-phosphoethyl)-thiazole from 5-(2-hydroxyethyl)-4-methylthiazole: step 1/1.</text>
</comment>
<comment type="cofactor">
    <cofactor evidence="2 11">
        <name>Mg(2+)</name>
        <dbReference type="ChEBI" id="CHEBI:18420"/>
    </cofactor>
</comment>
<gene>
    <name evidence="11 12" type="primary">thiM</name>
    <name evidence="12" type="ORF">FYJ64_01270</name>
</gene>
<reference evidence="12 13" key="1">
    <citation type="submission" date="2019-08" db="EMBL/GenBank/DDBJ databases">
        <title>In-depth cultivation of the pig gut microbiome towards novel bacterial diversity and tailored functional studies.</title>
        <authorList>
            <person name="Wylensek D."/>
            <person name="Hitch T.C.A."/>
            <person name="Clavel T."/>
        </authorList>
    </citation>
    <scope>NUCLEOTIDE SEQUENCE [LARGE SCALE GENOMIC DNA]</scope>
    <source>
        <strain evidence="12 13">WCA-MUC-591-APC-3H</strain>
    </source>
</reference>
<feature type="binding site" evidence="11">
    <location>
        <position position="41"/>
    </location>
    <ligand>
        <name>substrate</name>
    </ligand>
</feature>
<dbReference type="SUPFAM" id="SSF53613">
    <property type="entry name" value="Ribokinase-like"/>
    <property type="match status" value="1"/>
</dbReference>
<name>A0A6L5Y383_9FIRM</name>
<evidence type="ECO:0000313" key="12">
    <source>
        <dbReference type="EMBL" id="MST50961.1"/>
    </source>
</evidence>
<dbReference type="CDD" id="cd01170">
    <property type="entry name" value="THZ_kinase"/>
    <property type="match status" value="1"/>
</dbReference>
<evidence type="ECO:0000313" key="13">
    <source>
        <dbReference type="Proteomes" id="UP000474676"/>
    </source>
</evidence>
<evidence type="ECO:0000256" key="4">
    <source>
        <dbReference type="ARBA" id="ARBA00022679"/>
    </source>
</evidence>